<accession>A0A316YD55</accession>
<reference evidence="2 3" key="1">
    <citation type="journal article" date="2018" name="Mol. Biol. Evol.">
        <title>Broad Genomic Sampling Reveals a Smut Pathogenic Ancestry of the Fungal Clade Ustilaginomycotina.</title>
        <authorList>
            <person name="Kijpornyongpan T."/>
            <person name="Mondo S.J."/>
            <person name="Barry K."/>
            <person name="Sandor L."/>
            <person name="Lee J."/>
            <person name="Lipzen A."/>
            <person name="Pangilinan J."/>
            <person name="LaButti K."/>
            <person name="Hainaut M."/>
            <person name="Henrissat B."/>
            <person name="Grigoriev I.V."/>
            <person name="Spatafora J.W."/>
            <person name="Aime M.C."/>
        </authorList>
    </citation>
    <scope>NUCLEOTIDE SEQUENCE [LARGE SCALE GENOMIC DNA]</scope>
    <source>
        <strain evidence="2 3">MCA 4198</strain>
    </source>
</reference>
<dbReference type="EMBL" id="KZ819640">
    <property type="protein sequence ID" value="PWN87590.1"/>
    <property type="molecule type" value="Genomic_DNA"/>
</dbReference>
<organism evidence="2 3">
    <name type="scientific">Acaromyces ingoldii</name>
    <dbReference type="NCBI Taxonomy" id="215250"/>
    <lineage>
        <taxon>Eukaryota</taxon>
        <taxon>Fungi</taxon>
        <taxon>Dikarya</taxon>
        <taxon>Basidiomycota</taxon>
        <taxon>Ustilaginomycotina</taxon>
        <taxon>Exobasidiomycetes</taxon>
        <taxon>Exobasidiales</taxon>
        <taxon>Cryptobasidiaceae</taxon>
        <taxon>Acaromyces</taxon>
    </lineage>
</organism>
<name>A0A316YD55_9BASI</name>
<dbReference type="AlphaFoldDB" id="A0A316YD55"/>
<dbReference type="InParanoid" id="A0A316YD55"/>
<sequence length="159" mass="16952">MDRPPRLLTALCRSQVGAANQLGTVPGFEPITCLSFVVVIVQEPHVPLSALSLVPPKFPPSPTPTVNPQPFPHFYIDPSHAHCHAKQTTQGVSLRPISTVSGVGAPFSSSKRPPGREGVQHSGTRPSRGPSIGSLHQRFPFSLFSHMSSSSPLEPPLAD</sequence>
<evidence type="ECO:0000313" key="3">
    <source>
        <dbReference type="Proteomes" id="UP000245768"/>
    </source>
</evidence>
<evidence type="ECO:0000256" key="1">
    <source>
        <dbReference type="SAM" id="MobiDB-lite"/>
    </source>
</evidence>
<protein>
    <submittedName>
        <fullName evidence="2">Uncharacterized protein</fullName>
    </submittedName>
</protein>
<feature type="region of interest" description="Disordered" evidence="1">
    <location>
        <begin position="103"/>
        <end position="136"/>
    </location>
</feature>
<dbReference type="RefSeq" id="XP_025374788.1">
    <property type="nucleotide sequence ID" value="XM_025518359.1"/>
</dbReference>
<proteinExistence type="predicted"/>
<gene>
    <name evidence="2" type="ORF">FA10DRAFT_189389</name>
</gene>
<dbReference type="Proteomes" id="UP000245768">
    <property type="component" value="Unassembled WGS sequence"/>
</dbReference>
<dbReference type="GeneID" id="37040275"/>
<keyword evidence="3" id="KW-1185">Reference proteome</keyword>
<evidence type="ECO:0000313" key="2">
    <source>
        <dbReference type="EMBL" id="PWN87590.1"/>
    </source>
</evidence>